<keyword evidence="1" id="KW-0472">Membrane</keyword>
<dbReference type="AlphaFoldDB" id="A0A1E4RZG2"/>
<protein>
    <submittedName>
        <fullName evidence="2">Uncharacterized protein</fullName>
    </submittedName>
</protein>
<evidence type="ECO:0000256" key="1">
    <source>
        <dbReference type="SAM" id="Phobius"/>
    </source>
</evidence>
<sequence>MADQMCINVYQYALKWLFMAVCGLFSPFGGDAAARTRNDRSLYTGWGCLLPNWAI</sequence>
<accession>A0A1E4RZG2</accession>
<gene>
    <name evidence="2" type="ORF">CYBJADRAFT_168548</name>
</gene>
<organism evidence="2 3">
    <name type="scientific">Cyberlindnera jadinii (strain ATCC 18201 / CBS 1600 / BCRC 20928 / JCM 3617 / NBRC 0987 / NRRL Y-1542)</name>
    <name type="common">Torula yeast</name>
    <name type="synonym">Candida utilis</name>
    <dbReference type="NCBI Taxonomy" id="983966"/>
    <lineage>
        <taxon>Eukaryota</taxon>
        <taxon>Fungi</taxon>
        <taxon>Dikarya</taxon>
        <taxon>Ascomycota</taxon>
        <taxon>Saccharomycotina</taxon>
        <taxon>Saccharomycetes</taxon>
        <taxon>Phaffomycetales</taxon>
        <taxon>Phaffomycetaceae</taxon>
        <taxon>Cyberlindnera</taxon>
    </lineage>
</organism>
<reference evidence="2 3" key="1">
    <citation type="journal article" date="2016" name="Proc. Natl. Acad. Sci. U.S.A.">
        <title>Comparative genomics of biotechnologically important yeasts.</title>
        <authorList>
            <person name="Riley R."/>
            <person name="Haridas S."/>
            <person name="Wolfe K.H."/>
            <person name="Lopes M.R."/>
            <person name="Hittinger C.T."/>
            <person name="Goeker M."/>
            <person name="Salamov A.A."/>
            <person name="Wisecaver J.H."/>
            <person name="Long T.M."/>
            <person name="Calvey C.H."/>
            <person name="Aerts A.L."/>
            <person name="Barry K.W."/>
            <person name="Choi C."/>
            <person name="Clum A."/>
            <person name="Coughlan A.Y."/>
            <person name="Deshpande S."/>
            <person name="Douglass A.P."/>
            <person name="Hanson S.J."/>
            <person name="Klenk H.-P."/>
            <person name="LaButti K.M."/>
            <person name="Lapidus A."/>
            <person name="Lindquist E.A."/>
            <person name="Lipzen A.M."/>
            <person name="Meier-Kolthoff J.P."/>
            <person name="Ohm R.A."/>
            <person name="Otillar R.P."/>
            <person name="Pangilinan J.L."/>
            <person name="Peng Y."/>
            <person name="Rokas A."/>
            <person name="Rosa C.A."/>
            <person name="Scheuner C."/>
            <person name="Sibirny A.A."/>
            <person name="Slot J.C."/>
            <person name="Stielow J.B."/>
            <person name="Sun H."/>
            <person name="Kurtzman C.P."/>
            <person name="Blackwell M."/>
            <person name="Grigoriev I.V."/>
            <person name="Jeffries T.W."/>
        </authorList>
    </citation>
    <scope>NUCLEOTIDE SEQUENCE [LARGE SCALE GENOMIC DNA]</scope>
    <source>
        <strain evidence="3">ATCC 18201 / CBS 1600 / BCRC 20928 / JCM 3617 / NBRC 0987 / NRRL Y-1542</strain>
    </source>
</reference>
<dbReference type="Proteomes" id="UP000094389">
    <property type="component" value="Unassembled WGS sequence"/>
</dbReference>
<evidence type="ECO:0000313" key="3">
    <source>
        <dbReference type="Proteomes" id="UP000094389"/>
    </source>
</evidence>
<proteinExistence type="predicted"/>
<keyword evidence="1" id="KW-0812">Transmembrane</keyword>
<keyword evidence="3" id="KW-1185">Reference proteome</keyword>
<keyword evidence="1" id="KW-1133">Transmembrane helix</keyword>
<dbReference type="GeneID" id="30989814"/>
<feature type="transmembrane region" description="Helical" evidence="1">
    <location>
        <begin position="12"/>
        <end position="30"/>
    </location>
</feature>
<evidence type="ECO:0000313" key="2">
    <source>
        <dbReference type="EMBL" id="ODV72639.1"/>
    </source>
</evidence>
<name>A0A1E4RZG2_CYBJN</name>
<dbReference type="EMBL" id="KV453934">
    <property type="protein sequence ID" value="ODV72639.1"/>
    <property type="molecule type" value="Genomic_DNA"/>
</dbReference>
<dbReference type="RefSeq" id="XP_020069678.1">
    <property type="nucleotide sequence ID" value="XM_020215418.1"/>
</dbReference>